<organism evidence="4 5">
    <name type="scientific">Marasmiellus scandens</name>
    <dbReference type="NCBI Taxonomy" id="2682957"/>
    <lineage>
        <taxon>Eukaryota</taxon>
        <taxon>Fungi</taxon>
        <taxon>Dikarya</taxon>
        <taxon>Basidiomycota</taxon>
        <taxon>Agaricomycotina</taxon>
        <taxon>Agaricomycetes</taxon>
        <taxon>Agaricomycetidae</taxon>
        <taxon>Agaricales</taxon>
        <taxon>Marasmiineae</taxon>
        <taxon>Omphalotaceae</taxon>
        <taxon>Marasmiellus</taxon>
    </lineage>
</organism>
<evidence type="ECO:0000256" key="2">
    <source>
        <dbReference type="SAM" id="SignalP"/>
    </source>
</evidence>
<dbReference type="PANTHER" id="PTHR32100">
    <property type="entry name" value="OMEGA-6 FATTY ACID DESATURASE, CHLOROPLASTIC"/>
    <property type="match status" value="1"/>
</dbReference>
<comment type="caution">
    <text evidence="4">The sequence shown here is derived from an EMBL/GenBank/DDBJ whole genome shotgun (WGS) entry which is preliminary data.</text>
</comment>
<keyword evidence="5" id="KW-1185">Reference proteome</keyword>
<name>A0ABR1JW81_9AGAR</name>
<dbReference type="Pfam" id="PF00487">
    <property type="entry name" value="FA_desaturase"/>
    <property type="match status" value="1"/>
</dbReference>
<feature type="chain" id="PRO_5045476509" description="Fatty acid desaturase domain-containing protein" evidence="2">
    <location>
        <begin position="21"/>
        <end position="335"/>
    </location>
</feature>
<dbReference type="InterPro" id="IPR012171">
    <property type="entry name" value="Fatty_acid_desaturase"/>
</dbReference>
<keyword evidence="1" id="KW-0812">Transmembrane</keyword>
<evidence type="ECO:0000256" key="1">
    <source>
        <dbReference type="SAM" id="Phobius"/>
    </source>
</evidence>
<feature type="signal peptide" evidence="2">
    <location>
        <begin position="1"/>
        <end position="20"/>
    </location>
</feature>
<protein>
    <recommendedName>
        <fullName evidence="3">Fatty acid desaturase domain-containing protein</fullName>
    </recommendedName>
</protein>
<gene>
    <name evidence="4" type="ORF">VKT23_002929</name>
</gene>
<keyword evidence="2" id="KW-0732">Signal</keyword>
<dbReference type="EMBL" id="JBANRG010000003">
    <property type="protein sequence ID" value="KAK7468415.1"/>
    <property type="molecule type" value="Genomic_DNA"/>
</dbReference>
<evidence type="ECO:0000259" key="3">
    <source>
        <dbReference type="Pfam" id="PF00487"/>
    </source>
</evidence>
<keyword evidence="1" id="KW-0472">Membrane</keyword>
<feature type="transmembrane region" description="Helical" evidence="1">
    <location>
        <begin position="150"/>
        <end position="169"/>
    </location>
</feature>
<feature type="domain" description="Fatty acid desaturase" evidence="3">
    <location>
        <begin position="3"/>
        <end position="272"/>
    </location>
</feature>
<evidence type="ECO:0000313" key="5">
    <source>
        <dbReference type="Proteomes" id="UP001498398"/>
    </source>
</evidence>
<feature type="transmembrane region" description="Helical" evidence="1">
    <location>
        <begin position="31"/>
        <end position="51"/>
    </location>
</feature>
<proteinExistence type="predicted"/>
<dbReference type="InterPro" id="IPR005804">
    <property type="entry name" value="FA_desaturase_dom"/>
</dbReference>
<sequence>MAYWLAQSVILAGFFSMAHEAGHGTLSPYRWVNNLIGFCLHTFVLCPYFAWRASHRQHHQAAMSLERDENYIPRTRSHFKLPSESTARIVDYHDMFDETPIYMLGRMLFMQTFGWYAYMFANARGSPRYPRGTNHFSPYSAIFKPSERSGIIISDAGLIFMITVLYMWAMSVGTSYFVKLYFIPYLVMNHWVVMLTYLHHTDPTIPEYRAKQWTFLRGALSTVDRPLLGWAGRFFLHNVSHDHISHHLFSSTPFYNQPLITEHIKKVLKDDYNYDSSNTFRALYRTFTQCRFIEDTGDIVFFKNRNGQTTRALALDAFDNPPDIVLVPLEKNKTK</sequence>
<evidence type="ECO:0000313" key="4">
    <source>
        <dbReference type="EMBL" id="KAK7468415.1"/>
    </source>
</evidence>
<keyword evidence="1" id="KW-1133">Transmembrane helix</keyword>
<dbReference type="Proteomes" id="UP001498398">
    <property type="component" value="Unassembled WGS sequence"/>
</dbReference>
<accession>A0ABR1JW81</accession>
<reference evidence="4 5" key="1">
    <citation type="submission" date="2024-01" db="EMBL/GenBank/DDBJ databases">
        <title>A draft genome for the cacao thread blight pathogen Marasmiellus scandens.</title>
        <authorList>
            <person name="Baruah I.K."/>
            <person name="Leung J."/>
            <person name="Bukari Y."/>
            <person name="Amoako-Attah I."/>
            <person name="Meinhardt L.W."/>
            <person name="Bailey B.A."/>
            <person name="Cohen S.P."/>
        </authorList>
    </citation>
    <scope>NUCLEOTIDE SEQUENCE [LARGE SCALE GENOMIC DNA]</scope>
    <source>
        <strain evidence="4 5">GH-19</strain>
    </source>
</reference>